<sequence>MALEIKAIPTLRGKEAERFVKAADKAYQNKRKTDFSKQVQIARAILRKANML</sequence>
<organism evidence="1 2">
    <name type="scientific">Candidatus Parabacteroides intestinigallinarum</name>
    <dbReference type="NCBI Taxonomy" id="2838722"/>
    <lineage>
        <taxon>Bacteria</taxon>
        <taxon>Pseudomonadati</taxon>
        <taxon>Bacteroidota</taxon>
        <taxon>Bacteroidia</taxon>
        <taxon>Bacteroidales</taxon>
        <taxon>Tannerellaceae</taxon>
        <taxon>Parabacteroides</taxon>
    </lineage>
</organism>
<accession>A0A9D1XPY1</accession>
<dbReference type="AlphaFoldDB" id="A0A9D1XPY1"/>
<proteinExistence type="predicted"/>
<reference evidence="1" key="2">
    <citation type="submission" date="2021-04" db="EMBL/GenBank/DDBJ databases">
        <authorList>
            <person name="Gilroy R."/>
        </authorList>
    </citation>
    <scope>NUCLEOTIDE SEQUENCE</scope>
    <source>
        <strain evidence="1">ChiHecec2B26-12326</strain>
    </source>
</reference>
<dbReference type="EMBL" id="DXEN01000017">
    <property type="protein sequence ID" value="HIX85597.1"/>
    <property type="molecule type" value="Genomic_DNA"/>
</dbReference>
<evidence type="ECO:0000313" key="1">
    <source>
        <dbReference type="EMBL" id="HIX85597.1"/>
    </source>
</evidence>
<dbReference type="Proteomes" id="UP000823847">
    <property type="component" value="Unassembled WGS sequence"/>
</dbReference>
<evidence type="ECO:0000313" key="2">
    <source>
        <dbReference type="Proteomes" id="UP000823847"/>
    </source>
</evidence>
<gene>
    <name evidence="1" type="ORF">H9848_03165</name>
</gene>
<name>A0A9D1XPY1_9BACT</name>
<comment type="caution">
    <text evidence="1">The sequence shown here is derived from an EMBL/GenBank/DDBJ whole genome shotgun (WGS) entry which is preliminary data.</text>
</comment>
<protein>
    <submittedName>
        <fullName evidence="1">Uncharacterized protein</fullName>
    </submittedName>
</protein>
<reference evidence="1" key="1">
    <citation type="journal article" date="2021" name="PeerJ">
        <title>Extensive microbial diversity within the chicken gut microbiome revealed by metagenomics and culture.</title>
        <authorList>
            <person name="Gilroy R."/>
            <person name="Ravi A."/>
            <person name="Getino M."/>
            <person name="Pursley I."/>
            <person name="Horton D.L."/>
            <person name="Alikhan N.F."/>
            <person name="Baker D."/>
            <person name="Gharbi K."/>
            <person name="Hall N."/>
            <person name="Watson M."/>
            <person name="Adriaenssens E.M."/>
            <person name="Foster-Nyarko E."/>
            <person name="Jarju S."/>
            <person name="Secka A."/>
            <person name="Antonio M."/>
            <person name="Oren A."/>
            <person name="Chaudhuri R.R."/>
            <person name="La Ragione R."/>
            <person name="Hildebrand F."/>
            <person name="Pallen M.J."/>
        </authorList>
    </citation>
    <scope>NUCLEOTIDE SEQUENCE</scope>
    <source>
        <strain evidence="1">ChiHecec2B26-12326</strain>
    </source>
</reference>